<reference evidence="2 3" key="1">
    <citation type="journal article" date="2009" name="Stand. Genomic Sci.">
        <title>Complete genome sequence of Halogeometricum borinquense type strain (PR3).</title>
        <authorList>
            <person name="Malfatti S."/>
            <person name="Tindall B.J."/>
            <person name="Schneider S."/>
            <person name="Fahnrich R."/>
            <person name="Lapidus A."/>
            <person name="Labuttii K."/>
            <person name="Copeland A."/>
            <person name="Glavina Del Rio T."/>
            <person name="Nolan M."/>
            <person name="Chen F."/>
            <person name="Lucas S."/>
            <person name="Tice H."/>
            <person name="Cheng J.F."/>
            <person name="Bruce D."/>
            <person name="Goodwin L."/>
            <person name="Pitluck S."/>
            <person name="Anderson I."/>
            <person name="Pati A."/>
            <person name="Ivanova N."/>
            <person name="Mavromatis K."/>
            <person name="Chen A."/>
            <person name="Palaniappan K."/>
            <person name="D'haeseleer P."/>
            <person name="Goker M."/>
            <person name="Bristow J."/>
            <person name="Eisen J.A."/>
            <person name="Markowitz V."/>
            <person name="Hugenholtz P."/>
            <person name="Kyrpides N.C."/>
            <person name="Klenk H.P."/>
            <person name="Chain P."/>
        </authorList>
    </citation>
    <scope>NUCLEOTIDE SEQUENCE [LARGE SCALE GENOMIC DNA]</scope>
    <source>
        <strain evidence="3">ATCC 700274 / DSM 11551 / JCM 10706 / KCTC 4070 / PR3</strain>
    </source>
</reference>
<proteinExistence type="predicted"/>
<dbReference type="STRING" id="469382.Hbor_05080"/>
<feature type="region of interest" description="Disordered" evidence="1">
    <location>
        <begin position="1"/>
        <end position="33"/>
    </location>
</feature>
<dbReference type="HOGENOM" id="CLU_3093976_0_0_2"/>
<protein>
    <submittedName>
        <fullName evidence="2">Uncharacterized protein</fullName>
    </submittedName>
</protein>
<keyword evidence="3" id="KW-1185">Reference proteome</keyword>
<dbReference type="AlphaFoldDB" id="E4NM10"/>
<gene>
    <name evidence="2" type="ordered locus">Hbor_05080</name>
</gene>
<sequence length="51" mass="5980">MRAESQLEGKFPRTVSFGDHVSPHRLGTGKNDSENLYFSRQFTENYLSEWE</sequence>
<dbReference type="EMBL" id="CP001690">
    <property type="protein sequence ID" value="ADQ66109.1"/>
    <property type="molecule type" value="Genomic_DNA"/>
</dbReference>
<dbReference type="KEGG" id="hbo:Hbor_05080"/>
<accession>E4NM10</accession>
<feature type="compositionally biased region" description="Basic and acidic residues" evidence="1">
    <location>
        <begin position="1"/>
        <end position="11"/>
    </location>
</feature>
<dbReference type="Proteomes" id="UP000006663">
    <property type="component" value="Chromosome"/>
</dbReference>
<evidence type="ECO:0000313" key="2">
    <source>
        <dbReference type="EMBL" id="ADQ66109.1"/>
    </source>
</evidence>
<evidence type="ECO:0000256" key="1">
    <source>
        <dbReference type="SAM" id="MobiDB-lite"/>
    </source>
</evidence>
<name>E4NM10_HALBP</name>
<organism evidence="2 3">
    <name type="scientific">Halogeometricum borinquense (strain ATCC 700274 / DSM 11551 / JCM 10706 / KCTC 4070 / PR3)</name>
    <dbReference type="NCBI Taxonomy" id="469382"/>
    <lineage>
        <taxon>Archaea</taxon>
        <taxon>Methanobacteriati</taxon>
        <taxon>Methanobacteriota</taxon>
        <taxon>Stenosarchaea group</taxon>
        <taxon>Halobacteria</taxon>
        <taxon>Halobacteriales</taxon>
        <taxon>Haloferacaceae</taxon>
        <taxon>Halogeometricum</taxon>
    </lineage>
</organism>
<evidence type="ECO:0000313" key="3">
    <source>
        <dbReference type="Proteomes" id="UP000006663"/>
    </source>
</evidence>